<keyword evidence="1" id="KW-0812">Transmembrane</keyword>
<proteinExistence type="predicted"/>
<keyword evidence="1" id="KW-0472">Membrane</keyword>
<evidence type="ECO:0000313" key="2">
    <source>
        <dbReference type="EMBL" id="KZN54165.1"/>
    </source>
</evidence>
<dbReference type="EMBL" id="AUXZ01000035">
    <property type="protein sequence ID" value="KZN54165.1"/>
    <property type="molecule type" value="Genomic_DNA"/>
</dbReference>
<feature type="transmembrane region" description="Helical" evidence="1">
    <location>
        <begin position="43"/>
        <end position="60"/>
    </location>
</feature>
<dbReference type="AlphaFoldDB" id="A0A167G6G6"/>
<gene>
    <name evidence="2" type="ORF">N476_08195</name>
</gene>
<evidence type="ECO:0000313" key="3">
    <source>
        <dbReference type="Proteomes" id="UP000076503"/>
    </source>
</evidence>
<dbReference type="PATRIC" id="fig|1365251.3.peg.542"/>
<keyword evidence="1" id="KW-1133">Transmembrane helix</keyword>
<comment type="caution">
    <text evidence="2">The sequence shown here is derived from an EMBL/GenBank/DDBJ whole genome shotgun (WGS) entry which is preliminary data.</text>
</comment>
<sequence>MAPLFNHLWSLFKIMANEFDWLLNSLLLVLGFGALFINHKTLLRAAAIMACSLLFVLFSLDLMDTSVISNLGLILINSFYLFKVFTLEHYDSN</sequence>
<evidence type="ECO:0000256" key="1">
    <source>
        <dbReference type="SAM" id="Phobius"/>
    </source>
</evidence>
<feature type="transmembrane region" description="Helical" evidence="1">
    <location>
        <begin position="67"/>
        <end position="85"/>
    </location>
</feature>
<feature type="transmembrane region" description="Helical" evidence="1">
    <location>
        <begin position="21"/>
        <end position="37"/>
    </location>
</feature>
<dbReference type="Proteomes" id="UP000076503">
    <property type="component" value="Unassembled WGS sequence"/>
</dbReference>
<reference evidence="2 3" key="1">
    <citation type="submission" date="2013-07" db="EMBL/GenBank/DDBJ databases">
        <title>Comparative Genomic and Metabolomic Analysis of Twelve Strains of Pseudoalteromonas luteoviolacea.</title>
        <authorList>
            <person name="Vynne N.G."/>
            <person name="Mansson M."/>
            <person name="Gram L."/>
        </authorList>
    </citation>
    <scope>NUCLEOTIDE SEQUENCE [LARGE SCALE GENOMIC DNA]</scope>
    <source>
        <strain evidence="2 3">H33</strain>
    </source>
</reference>
<protein>
    <submittedName>
        <fullName evidence="2">Uncharacterized protein</fullName>
    </submittedName>
</protein>
<organism evidence="2 3">
    <name type="scientific">Pseudoalteromonas luteoviolacea H33</name>
    <dbReference type="NCBI Taxonomy" id="1365251"/>
    <lineage>
        <taxon>Bacteria</taxon>
        <taxon>Pseudomonadati</taxon>
        <taxon>Pseudomonadota</taxon>
        <taxon>Gammaproteobacteria</taxon>
        <taxon>Alteromonadales</taxon>
        <taxon>Pseudoalteromonadaceae</taxon>
        <taxon>Pseudoalteromonas</taxon>
    </lineage>
</organism>
<name>A0A167G6G6_9GAMM</name>
<accession>A0A167G6G6</accession>